<keyword evidence="2" id="KW-1185">Reference proteome</keyword>
<proteinExistence type="predicted"/>
<accession>A0A4D4KM96</accession>
<organism evidence="1 2">
    <name type="scientific">Streptomyces antimycoticus</name>
    <dbReference type="NCBI Taxonomy" id="68175"/>
    <lineage>
        <taxon>Bacteria</taxon>
        <taxon>Bacillati</taxon>
        <taxon>Actinomycetota</taxon>
        <taxon>Actinomycetes</taxon>
        <taxon>Kitasatosporales</taxon>
        <taxon>Streptomycetaceae</taxon>
        <taxon>Streptomyces</taxon>
        <taxon>Streptomyces violaceusniger group</taxon>
    </lineage>
</organism>
<name>A0A4D4KM96_9ACTN</name>
<protein>
    <submittedName>
        <fullName evidence="1">Uncharacterized protein</fullName>
    </submittedName>
</protein>
<dbReference type="EMBL" id="BJHV01000003">
    <property type="protein sequence ID" value="GDY49314.1"/>
    <property type="molecule type" value="Genomic_DNA"/>
</dbReference>
<sequence>MSRHPQGTELAFHNQAGALVTVAKTQTHTGHTAYPWTCHGCGTGDPGYSARIRSKSDAEQHAAECTALQITT</sequence>
<evidence type="ECO:0000313" key="2">
    <source>
        <dbReference type="Proteomes" id="UP000299290"/>
    </source>
</evidence>
<comment type="caution">
    <text evidence="1">The sequence shown here is derived from an EMBL/GenBank/DDBJ whole genome shotgun (WGS) entry which is preliminary data.</text>
</comment>
<dbReference type="Proteomes" id="UP000299290">
    <property type="component" value="Unassembled WGS sequence"/>
</dbReference>
<gene>
    <name evidence="1" type="ORF">SANT12839_101960</name>
</gene>
<evidence type="ECO:0000313" key="1">
    <source>
        <dbReference type="EMBL" id="GDY49314.1"/>
    </source>
</evidence>
<reference evidence="1 2" key="1">
    <citation type="journal article" date="2020" name="Int. J. Syst. Evol. Microbiol.">
        <title>Reclassification of Streptomyces castelarensis and Streptomyces sporoclivatus as later heterotypic synonyms of Streptomyces antimycoticus.</title>
        <authorList>
            <person name="Komaki H."/>
            <person name="Tamura T."/>
        </authorList>
    </citation>
    <scope>NUCLEOTIDE SEQUENCE [LARGE SCALE GENOMIC DNA]</scope>
    <source>
        <strain evidence="1 2">NBRC 12839</strain>
    </source>
</reference>
<dbReference type="RefSeq" id="WP_137970642.1">
    <property type="nucleotide sequence ID" value="NZ_BJHV01000003.1"/>
</dbReference>
<dbReference type="AlphaFoldDB" id="A0A4D4KM96"/>